<protein>
    <submittedName>
        <fullName evidence="7">WD repeat-containing protein 36</fullName>
    </submittedName>
</protein>
<dbReference type="InterPro" id="IPR036322">
    <property type="entry name" value="WD40_repeat_dom_sf"/>
</dbReference>
<feature type="domain" description="WDR36/Utp21 N-terminal" evidence="6">
    <location>
        <begin position="37"/>
        <end position="304"/>
    </location>
</feature>
<organism evidence="7">
    <name type="scientific">Aceria tosichella</name>
    <name type="common">wheat curl mite</name>
    <dbReference type="NCBI Taxonomy" id="561515"/>
    <lineage>
        <taxon>Eukaryota</taxon>
        <taxon>Metazoa</taxon>
        <taxon>Ecdysozoa</taxon>
        <taxon>Arthropoda</taxon>
        <taxon>Chelicerata</taxon>
        <taxon>Arachnida</taxon>
        <taxon>Acari</taxon>
        <taxon>Acariformes</taxon>
        <taxon>Trombidiformes</taxon>
        <taxon>Prostigmata</taxon>
        <taxon>Eupodina</taxon>
        <taxon>Eriophyoidea</taxon>
        <taxon>Eriophyidae</taxon>
        <taxon>Eriophyinae</taxon>
        <taxon>Aceriini</taxon>
        <taxon>Aceria</taxon>
    </lineage>
</organism>
<dbReference type="SUPFAM" id="SSF50978">
    <property type="entry name" value="WD40 repeat-like"/>
    <property type="match status" value="1"/>
</dbReference>
<dbReference type="EMBL" id="GGYP01001777">
    <property type="protein sequence ID" value="MDE46548.1"/>
    <property type="molecule type" value="Transcribed_RNA"/>
</dbReference>
<dbReference type="Pfam" id="PF25168">
    <property type="entry name" value="Beta-prop_WDR36-Utp21_2nd"/>
    <property type="match status" value="1"/>
</dbReference>
<dbReference type="InterPro" id="IPR001680">
    <property type="entry name" value="WD40_rpt"/>
</dbReference>
<evidence type="ECO:0000259" key="5">
    <source>
        <dbReference type="Pfam" id="PF04192"/>
    </source>
</evidence>
<dbReference type="InterPro" id="IPR011045">
    <property type="entry name" value="N2O_reductase_N"/>
</dbReference>
<proteinExistence type="predicted"/>
<dbReference type="SMART" id="SM00320">
    <property type="entry name" value="WD40"/>
    <property type="match status" value="10"/>
</dbReference>
<sequence length="920" mass="103708">MEQPSSNLFEGYKSLGHVTGPLPFIVRHGKNSQASRIITIVGRTFHTYTTNLQLIEVSIPHEKDIRMIISDERYIYTASGRSIFQWGRGSKKLVNKFDNGHQSDVKMMIKFGPTCLLSLDDDNNLFNWNTLDKGILNIIPIDDALFQVTAMCQPLGYRDKCLFGSKQGQLELWNVVSEKCLYKFSGWDSKVTSLVQSPIENVVAIGLEDGHVYVQNIKYDETVMKIYQEYGAITSMSFRLDGRPFLVTASPVGHLMIWNLERKRLATQIRHAHANSISNCQFLRNESQLVTTGTDNTIKVWTLDMSDGGGQLLCQRAGHSEPPSHIRFYGPKGLNILSAGLDSTIKMFHVYSERFNRNLGTARMNPKSKNGKSKSSSSNINKLPPISCFAAECCKEKQWDNIAACHKGSSLVTTWNYDKCCMGEHIIMQPTFSKHDVLGSSICITGCGNFVVIGFSNGLIFKYNIQSGMFKQYYENPKLTDHRAHDGQVTGVTVDALDMVLISSGSDSRLRLWNFKTSAMMKDFEMSAPIDKIELHRQNNLIAVAMENMTIEILDFETQVLVRKFQTTGKILDMCYSPDSHWLIVALDDKSIRTWDLNLGKMIDAFSLSSVCTSLSMSATGEFLATAHEDSLGVNIWGNYTLYCPTRLKPIDPTLTPPLLDMPFVRDDELFQDDDEQELPNEDIQLAPVSSDHSADPSEYVSPEQLNEQLITLSGLPSSRWKNLLKIEEMREKQLIEEEERKERQIKVPFFIPVKDGLKPKLDSEQVQPTRSSDETSSAMNSVSKINELRLLSPLAQCLIDCARRDGDYNEFFKQLKELGPSATDAEVRSLGKDTCGTIEPMLCFLDAIEKNNKTNTDYELTSAWLALFLKAHSDIIQTDPSLRTRCESLLPIVGASWDKLNEKFNQILCVLNFVRSSIL</sequence>
<feature type="domain" description="WDR36/Utp21 C-terminal" evidence="5">
    <location>
        <begin position="704"/>
        <end position="916"/>
    </location>
</feature>
<dbReference type="PROSITE" id="PS50294">
    <property type="entry name" value="WD_REPEATS_REGION"/>
    <property type="match status" value="2"/>
</dbReference>
<evidence type="ECO:0000256" key="4">
    <source>
        <dbReference type="SAM" id="MobiDB-lite"/>
    </source>
</evidence>
<dbReference type="GO" id="GO:0006364">
    <property type="term" value="P:rRNA processing"/>
    <property type="evidence" value="ECO:0007669"/>
    <property type="project" value="InterPro"/>
</dbReference>
<dbReference type="GO" id="GO:0034388">
    <property type="term" value="C:Pwp2p-containing subcomplex of 90S preribosome"/>
    <property type="evidence" value="ECO:0007669"/>
    <property type="project" value="TreeGrafter"/>
</dbReference>
<gene>
    <name evidence="7" type="primary">WDR36</name>
    <name evidence="7" type="ORF">g.18190</name>
</gene>
<feature type="repeat" description="WD" evidence="3">
    <location>
        <begin position="270"/>
        <end position="304"/>
    </location>
</feature>
<dbReference type="PROSITE" id="PS00678">
    <property type="entry name" value="WD_REPEATS_1"/>
    <property type="match status" value="1"/>
</dbReference>
<dbReference type="InterPro" id="IPR007319">
    <property type="entry name" value="WDR36/Utp21_C"/>
</dbReference>
<keyword evidence="1 3" id="KW-0853">WD repeat</keyword>
<dbReference type="InterPro" id="IPR019775">
    <property type="entry name" value="WD40_repeat_CS"/>
</dbReference>
<feature type="compositionally biased region" description="Polar residues" evidence="4">
    <location>
        <begin position="765"/>
        <end position="781"/>
    </location>
</feature>
<dbReference type="SUPFAM" id="SSF69304">
    <property type="entry name" value="Tricorn protease N-terminal domain"/>
    <property type="match status" value="1"/>
</dbReference>
<dbReference type="GO" id="GO:0032040">
    <property type="term" value="C:small-subunit processome"/>
    <property type="evidence" value="ECO:0007669"/>
    <property type="project" value="InterPro"/>
</dbReference>
<evidence type="ECO:0000256" key="3">
    <source>
        <dbReference type="PROSITE-ProRule" id="PRU00221"/>
    </source>
</evidence>
<dbReference type="SUPFAM" id="SSF50974">
    <property type="entry name" value="Nitrous oxide reductase, N-terminal domain"/>
    <property type="match status" value="1"/>
</dbReference>
<feature type="region of interest" description="Disordered" evidence="4">
    <location>
        <begin position="761"/>
        <end position="781"/>
    </location>
</feature>
<dbReference type="AlphaFoldDB" id="A0A6G1S835"/>
<feature type="repeat" description="WD" evidence="3">
    <location>
        <begin position="571"/>
        <end position="605"/>
    </location>
</feature>
<dbReference type="PANTHER" id="PTHR22840">
    <property type="entry name" value="WD REPEAT-CONTAINING PROTEIN 36"/>
    <property type="match status" value="1"/>
</dbReference>
<keyword evidence="2" id="KW-0677">Repeat</keyword>
<evidence type="ECO:0000313" key="7">
    <source>
        <dbReference type="EMBL" id="MDE46548.1"/>
    </source>
</evidence>
<dbReference type="Pfam" id="PF04192">
    <property type="entry name" value="Utp21"/>
    <property type="match status" value="1"/>
</dbReference>
<reference evidence="7" key="1">
    <citation type="submission" date="2018-10" db="EMBL/GenBank/DDBJ databases">
        <title>Transcriptome assembly of Aceria tosichella (Wheat curl mite) Type 2.</title>
        <authorList>
            <person name="Scully E.D."/>
            <person name="Geib S.M."/>
            <person name="Palmer N.A."/>
            <person name="Gupta A.K."/>
            <person name="Sarath G."/>
            <person name="Tatineni S."/>
        </authorList>
    </citation>
    <scope>NUCLEOTIDE SEQUENCE</scope>
    <source>
        <strain evidence="7">LincolnNE</strain>
    </source>
</reference>
<accession>A0A6G1S835</accession>
<evidence type="ECO:0000256" key="1">
    <source>
        <dbReference type="ARBA" id="ARBA00022574"/>
    </source>
</evidence>
<dbReference type="Pfam" id="PF25171">
    <property type="entry name" value="Beta-prop_WDR36-Utp21_1st"/>
    <property type="match status" value="1"/>
</dbReference>
<dbReference type="PANTHER" id="PTHR22840:SF12">
    <property type="entry name" value="WD REPEAT-CONTAINING PROTEIN 36"/>
    <property type="match status" value="1"/>
</dbReference>
<dbReference type="Gene3D" id="2.130.10.10">
    <property type="entry name" value="YVTN repeat-like/Quinoprotein amine dehydrogenase"/>
    <property type="match status" value="2"/>
</dbReference>
<evidence type="ECO:0000259" key="6">
    <source>
        <dbReference type="Pfam" id="PF25171"/>
    </source>
</evidence>
<evidence type="ECO:0000256" key="2">
    <source>
        <dbReference type="ARBA" id="ARBA00022737"/>
    </source>
</evidence>
<dbReference type="InterPro" id="IPR015943">
    <property type="entry name" value="WD40/YVTN_repeat-like_dom_sf"/>
</dbReference>
<dbReference type="PROSITE" id="PS50082">
    <property type="entry name" value="WD_REPEATS_2"/>
    <property type="match status" value="3"/>
</dbReference>
<name>A0A6G1S835_9ACAR</name>
<feature type="repeat" description="WD" evidence="3">
    <location>
        <begin position="482"/>
        <end position="523"/>
    </location>
</feature>
<dbReference type="InterPro" id="IPR059157">
    <property type="entry name" value="WDR36-Utp21_N"/>
</dbReference>